<name>A0A0G0Q0S5_9BACT</name>
<feature type="chain" id="PRO_5002534084" description="Lipoprotein" evidence="1">
    <location>
        <begin position="26"/>
        <end position="166"/>
    </location>
</feature>
<dbReference type="AlphaFoldDB" id="A0A0G0Q0S5"/>
<reference evidence="2 3" key="1">
    <citation type="journal article" date="2015" name="Nature">
        <title>rRNA introns, odd ribosomes, and small enigmatic genomes across a large radiation of phyla.</title>
        <authorList>
            <person name="Brown C.T."/>
            <person name="Hug L.A."/>
            <person name="Thomas B.C."/>
            <person name="Sharon I."/>
            <person name="Castelle C.J."/>
            <person name="Singh A."/>
            <person name="Wilkins M.J."/>
            <person name="Williams K.H."/>
            <person name="Banfield J.F."/>
        </authorList>
    </citation>
    <scope>NUCLEOTIDE SEQUENCE [LARGE SCALE GENOMIC DNA]</scope>
</reference>
<protein>
    <recommendedName>
        <fullName evidence="4">Lipoprotein</fullName>
    </recommendedName>
</protein>
<gene>
    <name evidence="2" type="ORF">UT64_C0001G0023</name>
</gene>
<evidence type="ECO:0000313" key="3">
    <source>
        <dbReference type="Proteomes" id="UP000034137"/>
    </source>
</evidence>
<accession>A0A0G0Q0S5</accession>
<feature type="signal peptide" evidence="1">
    <location>
        <begin position="1"/>
        <end position="25"/>
    </location>
</feature>
<comment type="caution">
    <text evidence="2">The sequence shown here is derived from an EMBL/GenBank/DDBJ whole genome shotgun (WGS) entry which is preliminary data.</text>
</comment>
<evidence type="ECO:0008006" key="4">
    <source>
        <dbReference type="Google" id="ProtNLM"/>
    </source>
</evidence>
<keyword evidence="1" id="KW-0732">Signal</keyword>
<dbReference type="EMBL" id="LBXO01000001">
    <property type="protein sequence ID" value="KKR33949.1"/>
    <property type="molecule type" value="Genomic_DNA"/>
</dbReference>
<sequence length="166" mass="18799">MINLIFKTVVLTILALATLTLNGCAVFGNSKQLADENWYGVTTAGGVREIKDIKYQEKVRELAFKKLSAQPVEVKVENGAIQGFKGVIQNFDPRRKINYIISNGPEERAFFVPPGGVVEEYLLEGTYTAKAYFRGRFLGTTTFTVGTQIKDYMGKKVHWYIYYDDY</sequence>
<dbReference type="Proteomes" id="UP000034137">
    <property type="component" value="Unassembled WGS sequence"/>
</dbReference>
<evidence type="ECO:0000256" key="1">
    <source>
        <dbReference type="SAM" id="SignalP"/>
    </source>
</evidence>
<evidence type="ECO:0000313" key="2">
    <source>
        <dbReference type="EMBL" id="KKR33949.1"/>
    </source>
</evidence>
<organism evidence="2 3">
    <name type="scientific">Candidatus Falkowbacteria bacterium GW2011_GWF2_39_8</name>
    <dbReference type="NCBI Taxonomy" id="1618642"/>
    <lineage>
        <taxon>Bacteria</taxon>
        <taxon>Candidatus Falkowiibacteriota</taxon>
    </lineage>
</organism>
<proteinExistence type="predicted"/>